<accession>A0AAD8PEY9</accession>
<sequence length="234" mass="26587">MSLCIFYSDCIAMRVLYFAIVALSIETWRIPGALTYLVGTPSYKKGGLLPAIKCQSYHITRSIKPLNAEDSQNEQVNDILSGTRIDKDGRIINKKRKLYSYGELEHVDDFFVGKYRVEWTVRGIKEKLRFRRRDSGSPPLRTSRFTFAGIGGFIIRLWLDGIYESEPGHIALSLIQQEHWTSLNSPIYISAGEVKRGPFFFRSSPYFAAIKSFCSLEDAVENNTLRIGIGLASR</sequence>
<organism evidence="1 2">
    <name type="scientific">Babesia gibsoni</name>
    <dbReference type="NCBI Taxonomy" id="33632"/>
    <lineage>
        <taxon>Eukaryota</taxon>
        <taxon>Sar</taxon>
        <taxon>Alveolata</taxon>
        <taxon>Apicomplexa</taxon>
        <taxon>Aconoidasida</taxon>
        <taxon>Piroplasmida</taxon>
        <taxon>Babesiidae</taxon>
        <taxon>Babesia</taxon>
    </lineage>
</organism>
<protein>
    <submittedName>
        <fullName evidence="1">Uncharacterized protein</fullName>
    </submittedName>
</protein>
<evidence type="ECO:0000313" key="1">
    <source>
        <dbReference type="EMBL" id="KAK1444126.1"/>
    </source>
</evidence>
<name>A0AAD8PEY9_BABGI</name>
<dbReference type="AlphaFoldDB" id="A0AAD8PEY9"/>
<proteinExistence type="predicted"/>
<reference evidence="1" key="1">
    <citation type="submission" date="2023-08" db="EMBL/GenBank/DDBJ databases">
        <title>Draft sequence of the Babesia gibsoni genome.</title>
        <authorList>
            <person name="Yamagishi J.Y."/>
            <person name="Xuan X.X."/>
        </authorList>
    </citation>
    <scope>NUCLEOTIDE SEQUENCE</scope>
    <source>
        <strain evidence="1">Azabu</strain>
    </source>
</reference>
<dbReference type="Proteomes" id="UP001230268">
    <property type="component" value="Unassembled WGS sequence"/>
</dbReference>
<comment type="caution">
    <text evidence="1">The sequence shown here is derived from an EMBL/GenBank/DDBJ whole genome shotgun (WGS) entry which is preliminary data.</text>
</comment>
<evidence type="ECO:0000313" key="2">
    <source>
        <dbReference type="Proteomes" id="UP001230268"/>
    </source>
</evidence>
<dbReference type="EMBL" id="JAVEPI010000001">
    <property type="protein sequence ID" value="KAK1444126.1"/>
    <property type="molecule type" value="Genomic_DNA"/>
</dbReference>
<keyword evidence="2" id="KW-1185">Reference proteome</keyword>
<gene>
    <name evidence="1" type="ORF">BgAZ_100320</name>
</gene>